<organism evidence="2 3">
    <name type="scientific">Lysobacter enzymogenes</name>
    <dbReference type="NCBI Taxonomy" id="69"/>
    <lineage>
        <taxon>Bacteria</taxon>
        <taxon>Pseudomonadati</taxon>
        <taxon>Pseudomonadota</taxon>
        <taxon>Gammaproteobacteria</taxon>
        <taxon>Lysobacterales</taxon>
        <taxon>Lysobacteraceae</taxon>
        <taxon>Lysobacter</taxon>
    </lineage>
</organism>
<proteinExistence type="predicted"/>
<keyword evidence="2" id="KW-0808">Transferase</keyword>
<protein>
    <submittedName>
        <fullName evidence="2">Methyltransferase family protein</fullName>
    </submittedName>
</protein>
<feature type="domain" description="DUF4214" evidence="1">
    <location>
        <begin position="59"/>
        <end position="108"/>
    </location>
</feature>
<dbReference type="GO" id="GO:0032259">
    <property type="term" value="P:methylation"/>
    <property type="evidence" value="ECO:0007669"/>
    <property type="project" value="UniProtKB-KW"/>
</dbReference>
<dbReference type="GO" id="GO:0008168">
    <property type="term" value="F:methyltransferase activity"/>
    <property type="evidence" value="ECO:0007669"/>
    <property type="project" value="UniProtKB-KW"/>
</dbReference>
<dbReference type="InterPro" id="IPR029063">
    <property type="entry name" value="SAM-dependent_MTases_sf"/>
</dbReference>
<reference evidence="2 3" key="1">
    <citation type="journal article" date="2017" name="DNA Res.">
        <title>Complete genome sequence and expression profile of the commercial lytic enzyme producer Lysobacter enzymogenes M497-1.</title>
        <authorList>
            <person name="Takami H."/>
            <person name="Toyoda A."/>
            <person name="Uchiyama I."/>
            <person name="Itoh T."/>
            <person name="Takaki Y."/>
            <person name="Arai W."/>
            <person name="Nishi S."/>
            <person name="Kawai M."/>
            <person name="Shinya K."/>
            <person name="Ikeda H."/>
        </authorList>
    </citation>
    <scope>NUCLEOTIDE SEQUENCE [LARGE SCALE GENOMIC DNA]</scope>
    <source>
        <strain evidence="2 3">M497-1</strain>
    </source>
</reference>
<evidence type="ECO:0000313" key="3">
    <source>
        <dbReference type="Proteomes" id="UP000218824"/>
    </source>
</evidence>
<dbReference type="KEGG" id="lem:LEN_0957"/>
<dbReference type="AlphaFoldDB" id="A0AAU9AKJ3"/>
<dbReference type="PANTHER" id="PTHR43591">
    <property type="entry name" value="METHYLTRANSFERASE"/>
    <property type="match status" value="1"/>
</dbReference>
<sequence>MKLDADSIMREVREGLQDRAAGASRSGAAALVRFDEGGRRAERSLELKESYVLAELLAFSDRTFVENAYLAILRRPADEHGLGTRLAQLRAGAISKVGVLGDLRWSAEGRSHGVHVDGLLVPFTLSKWRRRRLIGPVIGWLHGAFRLGSVQQRIDSVDANRTRQVDELDSILSAATSELHGRIARLESTLGDGERAKKRQHEFERSLDPLYVEFEKAFRGPIELIRERAMPYIDILKQAGVGGVQAPVLDLGCGGGDWLSLLSEHGMVGTGIDSNTTFLERCRSRGLKVIEGDVLEEIRKLPDSSFGAVTGMHIAEHLPFTVLIELLDECARVLIPGGVIALETPNPENLQVAALHFYNDPTHRNPLPPQTLEWLVGARGFGDVEIKRWTIARELYVPEFVADDVPGAIAINFLLQQQRNALDYAVIGRRA</sequence>
<dbReference type="Gene3D" id="3.40.50.150">
    <property type="entry name" value="Vaccinia Virus protein VP39"/>
    <property type="match status" value="1"/>
</dbReference>
<dbReference type="PANTHER" id="PTHR43591:SF24">
    <property type="entry name" value="2-METHOXY-6-POLYPRENYL-1,4-BENZOQUINOL METHYLASE, MITOCHONDRIAL"/>
    <property type="match status" value="1"/>
</dbReference>
<dbReference type="Proteomes" id="UP000218824">
    <property type="component" value="Chromosome"/>
</dbReference>
<evidence type="ECO:0000313" key="2">
    <source>
        <dbReference type="EMBL" id="BAV96444.1"/>
    </source>
</evidence>
<evidence type="ECO:0000259" key="1">
    <source>
        <dbReference type="Pfam" id="PF13946"/>
    </source>
</evidence>
<accession>A0AAU9AKJ3</accession>
<dbReference type="GeneID" id="83062849"/>
<dbReference type="SUPFAM" id="SSF53335">
    <property type="entry name" value="S-adenosyl-L-methionine-dependent methyltransferases"/>
    <property type="match status" value="1"/>
</dbReference>
<gene>
    <name evidence="2" type="ORF">LEN_0957</name>
</gene>
<dbReference type="RefSeq" id="WP_145959966.1">
    <property type="nucleotide sequence ID" value="NZ_AP014940.1"/>
</dbReference>
<dbReference type="CDD" id="cd02440">
    <property type="entry name" value="AdoMet_MTases"/>
    <property type="match status" value="1"/>
</dbReference>
<dbReference type="InterPro" id="IPR025282">
    <property type="entry name" value="DUF4214"/>
</dbReference>
<keyword evidence="2" id="KW-0489">Methyltransferase</keyword>
<dbReference type="Pfam" id="PF13946">
    <property type="entry name" value="DUF4214"/>
    <property type="match status" value="1"/>
</dbReference>
<name>A0AAU9AKJ3_LYSEN</name>
<dbReference type="Pfam" id="PF13489">
    <property type="entry name" value="Methyltransf_23"/>
    <property type="match status" value="1"/>
</dbReference>
<dbReference type="EMBL" id="AP014940">
    <property type="protein sequence ID" value="BAV96444.1"/>
    <property type="molecule type" value="Genomic_DNA"/>
</dbReference>